<reference evidence="7 8" key="1">
    <citation type="submission" date="2015-11" db="EMBL/GenBank/DDBJ databases">
        <authorList>
            <person name="Zhang Y."/>
            <person name="Guo Z."/>
        </authorList>
    </citation>
    <scope>NUCLEOTIDE SEQUENCE [LARGE SCALE GENOMIC DNA]</scope>
    <source>
        <strain evidence="8">gdw1</strain>
    </source>
</reference>
<evidence type="ECO:0000256" key="5">
    <source>
        <dbReference type="PROSITE-ProRule" id="PRU00335"/>
    </source>
</evidence>
<keyword evidence="3 5" id="KW-0238">DNA-binding</keyword>
<evidence type="ECO:0000256" key="3">
    <source>
        <dbReference type="ARBA" id="ARBA00023125"/>
    </source>
</evidence>
<dbReference type="Pfam" id="PF13977">
    <property type="entry name" value="TetR_C_6"/>
    <property type="match status" value="1"/>
</dbReference>
<evidence type="ECO:0000259" key="6">
    <source>
        <dbReference type="PROSITE" id="PS50977"/>
    </source>
</evidence>
<evidence type="ECO:0000256" key="4">
    <source>
        <dbReference type="ARBA" id="ARBA00023163"/>
    </source>
</evidence>
<proteinExistence type="predicted"/>
<dbReference type="SUPFAM" id="SSF46689">
    <property type="entry name" value="Homeodomain-like"/>
    <property type="match status" value="1"/>
</dbReference>
<keyword evidence="1" id="KW-0678">Repressor</keyword>
<evidence type="ECO:0000256" key="1">
    <source>
        <dbReference type="ARBA" id="ARBA00022491"/>
    </source>
</evidence>
<evidence type="ECO:0000313" key="8">
    <source>
        <dbReference type="Proteomes" id="UP000094426"/>
    </source>
</evidence>
<dbReference type="AlphaFoldDB" id="A0A1E2SIX9"/>
<dbReference type="PANTHER" id="PTHR30055:SF200">
    <property type="entry name" value="HTH-TYPE TRANSCRIPTIONAL REPRESSOR BDCR"/>
    <property type="match status" value="1"/>
</dbReference>
<name>A0A1E2SIX9_LEIXY</name>
<dbReference type="InterPro" id="IPR039538">
    <property type="entry name" value="BetI_C"/>
</dbReference>
<evidence type="ECO:0000313" key="7">
    <source>
        <dbReference type="EMBL" id="ODA89598.1"/>
    </source>
</evidence>
<feature type="domain" description="HTH tetR-type" evidence="6">
    <location>
        <begin position="10"/>
        <end position="70"/>
    </location>
</feature>
<dbReference type="Proteomes" id="UP000094426">
    <property type="component" value="Unassembled WGS sequence"/>
</dbReference>
<dbReference type="OMA" id="IMQAAMR"/>
<dbReference type="EMBL" id="LNZG01000045">
    <property type="protein sequence ID" value="ODA89598.1"/>
    <property type="molecule type" value="Genomic_DNA"/>
</dbReference>
<dbReference type="InterPro" id="IPR001647">
    <property type="entry name" value="HTH_TetR"/>
</dbReference>
<dbReference type="InterPro" id="IPR009057">
    <property type="entry name" value="Homeodomain-like_sf"/>
</dbReference>
<comment type="caution">
    <text evidence="7">The sequence shown here is derived from an EMBL/GenBank/DDBJ whole genome shotgun (WGS) entry which is preliminary data.</text>
</comment>
<dbReference type="GO" id="GO:0003700">
    <property type="term" value="F:DNA-binding transcription factor activity"/>
    <property type="evidence" value="ECO:0007669"/>
    <property type="project" value="TreeGrafter"/>
</dbReference>
<keyword evidence="4" id="KW-0804">Transcription</keyword>
<evidence type="ECO:0000256" key="2">
    <source>
        <dbReference type="ARBA" id="ARBA00023015"/>
    </source>
</evidence>
<dbReference type="PANTHER" id="PTHR30055">
    <property type="entry name" value="HTH-TYPE TRANSCRIPTIONAL REGULATOR RUTR"/>
    <property type="match status" value="1"/>
</dbReference>
<dbReference type="Pfam" id="PF00440">
    <property type="entry name" value="TetR_N"/>
    <property type="match status" value="1"/>
</dbReference>
<dbReference type="OrthoDB" id="4548508at2"/>
<dbReference type="InterPro" id="IPR050109">
    <property type="entry name" value="HTH-type_TetR-like_transc_reg"/>
</dbReference>
<dbReference type="GO" id="GO:0000976">
    <property type="term" value="F:transcription cis-regulatory region binding"/>
    <property type="evidence" value="ECO:0007669"/>
    <property type="project" value="TreeGrafter"/>
</dbReference>
<keyword evidence="2" id="KW-0805">Transcription regulation</keyword>
<accession>A0A1E2SIX9</accession>
<sequence length="205" mass="21257">MSRAARKPPAERRADLSAAAGVLAVEDGLAAVTLRAVAARAGVAPALVAHYWPSMEALVTATFSEVVSAEVAEVRAILARHPEPAARLSALVATLLDGTRDAVTAVWVEAWMLGRRNDALAAAVRGQMDAWQDLIEEVIAAGVARGVFRTGDPGAVAWHLLGTIDGLNAQAFLRWGATTDRTALLARALEGMLGLPPGALATPGS</sequence>
<dbReference type="PROSITE" id="PS50977">
    <property type="entry name" value="HTH_TETR_2"/>
    <property type="match status" value="1"/>
</dbReference>
<protein>
    <submittedName>
        <fullName evidence="7">TetR family transcriptional regulator</fullName>
    </submittedName>
</protein>
<dbReference type="Gene3D" id="1.10.357.10">
    <property type="entry name" value="Tetracycline Repressor, domain 2"/>
    <property type="match status" value="1"/>
</dbReference>
<dbReference type="InterPro" id="IPR036271">
    <property type="entry name" value="Tet_transcr_reg_TetR-rel_C_sf"/>
</dbReference>
<organism evidence="7 8">
    <name type="scientific">Leifsonia xyli subsp. xyli</name>
    <dbReference type="NCBI Taxonomy" id="59736"/>
    <lineage>
        <taxon>Bacteria</taxon>
        <taxon>Bacillati</taxon>
        <taxon>Actinomycetota</taxon>
        <taxon>Actinomycetes</taxon>
        <taxon>Micrococcales</taxon>
        <taxon>Microbacteriaceae</taxon>
        <taxon>Leifsonia</taxon>
    </lineage>
</organism>
<feature type="DNA-binding region" description="H-T-H motif" evidence="5">
    <location>
        <begin position="33"/>
        <end position="52"/>
    </location>
</feature>
<dbReference type="SUPFAM" id="SSF48498">
    <property type="entry name" value="Tetracyclin repressor-like, C-terminal domain"/>
    <property type="match status" value="1"/>
</dbReference>
<gene>
    <name evidence="7" type="ORF">ATY41_04805</name>
</gene>
<dbReference type="RefSeq" id="WP_011186863.1">
    <property type="nucleotide sequence ID" value="NZ_LNZG01000045.1"/>
</dbReference>